<sequence length="214" mass="23552">MSTVSAEGAMPAMEVLLQELPLEDNGLVSLGVLAERLSNSAYQTIQSLGDTLPSLSSNAKRAKIYATAIELRKIFIKLLVLVRWSKDADLLNRARNVVGLLVEQQWAHEDVFSGLTQVRKILPNARMCDADLVTAIDVLRSGTYERLPLSIKDSTIPAKPLSDAEALAVLHDLDEILSVRLACSETIPLGMKLKNIEDGKAYFEAKGLYNWAKF</sequence>
<evidence type="ECO:0000256" key="7">
    <source>
        <dbReference type="ARBA" id="ARBA00023242"/>
    </source>
</evidence>
<gene>
    <name evidence="11" type="ORF">Malapachy_2558</name>
</gene>
<evidence type="ECO:0000313" key="11">
    <source>
        <dbReference type="EMBL" id="KOS15524.1"/>
    </source>
</evidence>
<dbReference type="Pfam" id="PF08638">
    <property type="entry name" value="Med14"/>
    <property type="match status" value="1"/>
</dbReference>
<dbReference type="RefSeq" id="XP_017993156.1">
    <property type="nucleotide sequence ID" value="XM_018137047.1"/>
</dbReference>
<dbReference type="EMBL" id="LGAV01000002">
    <property type="protein sequence ID" value="KOS15524.1"/>
    <property type="molecule type" value="Genomic_DNA"/>
</dbReference>
<organism evidence="11 12">
    <name type="scientific">Malassezia pachydermatis</name>
    <dbReference type="NCBI Taxonomy" id="77020"/>
    <lineage>
        <taxon>Eukaryota</taxon>
        <taxon>Fungi</taxon>
        <taxon>Dikarya</taxon>
        <taxon>Basidiomycota</taxon>
        <taxon>Ustilaginomycotina</taxon>
        <taxon>Malasseziomycetes</taxon>
        <taxon>Malasseziales</taxon>
        <taxon>Malasseziaceae</taxon>
        <taxon>Malassezia</taxon>
    </lineage>
</organism>
<evidence type="ECO:0000256" key="5">
    <source>
        <dbReference type="ARBA" id="ARBA00023159"/>
    </source>
</evidence>
<evidence type="ECO:0000256" key="9">
    <source>
        <dbReference type="RuleBase" id="RU365082"/>
    </source>
</evidence>
<name>A0A0M8MW44_9BASI</name>
<protein>
    <recommendedName>
        <fullName evidence="3 9">Mediator of RNA polymerase II transcription subunit 14</fullName>
    </recommendedName>
    <alternativeName>
        <fullName evidence="8 9">Mediator complex subunit 14</fullName>
    </alternativeName>
</protein>
<comment type="function">
    <text evidence="9">Component of the Mediator complex, a coactivator involved in the regulated transcription of nearly all RNA polymerase II-dependent genes. Mediator functions as a bridge to convey information from gene-specific regulatory proteins to the basal RNA polymerase II transcription machinery. Mediator is recruited to promoters by direct interactions with regulatory proteins and serves as a scaffold for the assembly of a functional preinitiation complex with RNA polymerase II and the general transcription factors.</text>
</comment>
<dbReference type="OrthoDB" id="205099at2759"/>
<evidence type="ECO:0000256" key="6">
    <source>
        <dbReference type="ARBA" id="ARBA00023163"/>
    </source>
</evidence>
<evidence type="ECO:0000256" key="1">
    <source>
        <dbReference type="ARBA" id="ARBA00004123"/>
    </source>
</evidence>
<dbReference type="InterPro" id="IPR013947">
    <property type="entry name" value="Mediator_Med14"/>
</dbReference>
<dbReference type="PANTHER" id="PTHR12809:SF2">
    <property type="entry name" value="MEDIATOR OF RNA POLYMERASE II TRANSCRIPTION SUBUNIT 14"/>
    <property type="match status" value="1"/>
</dbReference>
<comment type="caution">
    <text evidence="11">The sequence shown here is derived from an EMBL/GenBank/DDBJ whole genome shotgun (WGS) entry which is preliminary data.</text>
</comment>
<evidence type="ECO:0000256" key="4">
    <source>
        <dbReference type="ARBA" id="ARBA00023015"/>
    </source>
</evidence>
<dbReference type="GO" id="GO:0016592">
    <property type="term" value="C:mediator complex"/>
    <property type="evidence" value="ECO:0007669"/>
    <property type="project" value="UniProtKB-UniRule"/>
</dbReference>
<keyword evidence="12" id="KW-1185">Reference proteome</keyword>
<comment type="similarity">
    <text evidence="2 9">Belongs to the Mediator complex subunit 14 family.</text>
</comment>
<comment type="subcellular location">
    <subcellularLocation>
        <location evidence="1 9">Nucleus</location>
    </subcellularLocation>
</comment>
<dbReference type="GO" id="GO:0003712">
    <property type="term" value="F:transcription coregulator activity"/>
    <property type="evidence" value="ECO:0007669"/>
    <property type="project" value="UniProtKB-UniRule"/>
</dbReference>
<evidence type="ECO:0000256" key="2">
    <source>
        <dbReference type="ARBA" id="ARBA00007813"/>
    </source>
</evidence>
<dbReference type="GeneID" id="28728922"/>
<dbReference type="Proteomes" id="UP000037751">
    <property type="component" value="Unassembled WGS sequence"/>
</dbReference>
<comment type="subunit">
    <text evidence="9">Component of the Mediator complex.</text>
</comment>
<dbReference type="VEuPathDB" id="FungiDB:Malapachy_2558"/>
<dbReference type="AlphaFoldDB" id="A0A0M8MW44"/>
<evidence type="ECO:0000256" key="8">
    <source>
        <dbReference type="ARBA" id="ARBA00032007"/>
    </source>
</evidence>
<reference evidence="11 12" key="1">
    <citation type="submission" date="2015-07" db="EMBL/GenBank/DDBJ databases">
        <title>Draft Genome Sequence of Malassezia furfur CBS1878 and Malassezia pachydermatis CBS1879.</title>
        <authorList>
            <person name="Triana S."/>
            <person name="Ohm R."/>
            <person name="Gonzalez A."/>
            <person name="DeCock H."/>
            <person name="Restrepo S."/>
            <person name="Celis A."/>
        </authorList>
    </citation>
    <scope>NUCLEOTIDE SEQUENCE [LARGE SCALE GENOMIC DNA]</scope>
    <source>
        <strain evidence="11 12">CBS 1879</strain>
    </source>
</reference>
<evidence type="ECO:0000259" key="10">
    <source>
        <dbReference type="Pfam" id="PF08638"/>
    </source>
</evidence>
<evidence type="ECO:0000313" key="12">
    <source>
        <dbReference type="Proteomes" id="UP000037751"/>
    </source>
</evidence>
<dbReference type="STRING" id="77020.A0A0M8MW44"/>
<keyword evidence="7 9" id="KW-0539">Nucleus</keyword>
<dbReference type="PANTHER" id="PTHR12809">
    <property type="entry name" value="MEDIATOR COMPLEX SUBUNIT"/>
    <property type="match status" value="1"/>
</dbReference>
<evidence type="ECO:0000256" key="3">
    <source>
        <dbReference type="ARBA" id="ARBA00019619"/>
    </source>
</evidence>
<feature type="domain" description="Mediator complex subunit MED14 N-terminal" evidence="10">
    <location>
        <begin position="28"/>
        <end position="210"/>
    </location>
</feature>
<accession>A0A0M8MW44</accession>
<keyword evidence="4 9" id="KW-0805">Transcription regulation</keyword>
<dbReference type="InterPro" id="IPR055122">
    <property type="entry name" value="Med14_N"/>
</dbReference>
<dbReference type="GO" id="GO:0006357">
    <property type="term" value="P:regulation of transcription by RNA polymerase II"/>
    <property type="evidence" value="ECO:0007669"/>
    <property type="project" value="InterPro"/>
</dbReference>
<keyword evidence="6 9" id="KW-0804">Transcription</keyword>
<keyword evidence="5 9" id="KW-0010">Activator</keyword>
<dbReference type="GO" id="GO:0070847">
    <property type="term" value="C:core mediator complex"/>
    <property type="evidence" value="ECO:0007669"/>
    <property type="project" value="TreeGrafter"/>
</dbReference>
<proteinExistence type="inferred from homology"/>